<dbReference type="PRINTS" id="PR00625">
    <property type="entry name" value="JDOMAIN"/>
</dbReference>
<name>A0ABR1AKL0_POLSC</name>
<keyword evidence="3" id="KW-0564">Palmitate</keyword>
<proteinExistence type="predicted"/>
<evidence type="ECO:0000256" key="3">
    <source>
        <dbReference type="ARBA" id="ARBA00023139"/>
    </source>
</evidence>
<dbReference type="EMBL" id="JAWJWF010000047">
    <property type="protein sequence ID" value="KAK6621836.1"/>
    <property type="molecule type" value="Genomic_DNA"/>
</dbReference>
<dbReference type="Gene3D" id="1.10.287.110">
    <property type="entry name" value="DnaJ domain"/>
    <property type="match status" value="1"/>
</dbReference>
<feature type="compositionally biased region" description="Polar residues" evidence="6">
    <location>
        <begin position="110"/>
        <end position="122"/>
    </location>
</feature>
<dbReference type="Proteomes" id="UP001359485">
    <property type="component" value="Unassembled WGS sequence"/>
</dbReference>
<reference evidence="8 9" key="1">
    <citation type="submission" date="2023-09" db="EMBL/GenBank/DDBJ databases">
        <title>Genomes of two closely related lineages of the louse Polyplax serrata with different host specificities.</title>
        <authorList>
            <person name="Martinu J."/>
            <person name="Tarabai H."/>
            <person name="Stefka J."/>
            <person name="Hypsa V."/>
        </authorList>
    </citation>
    <scope>NUCLEOTIDE SEQUENCE [LARGE SCALE GENOMIC DNA]</scope>
    <source>
        <strain evidence="8">98ZLc_SE</strain>
    </source>
</reference>
<keyword evidence="4" id="KW-0143">Chaperone</keyword>
<gene>
    <name evidence="8" type="ORF">RUM44_001643</name>
</gene>
<keyword evidence="9" id="KW-1185">Reference proteome</keyword>
<accession>A0ABR1AKL0</accession>
<feature type="domain" description="J" evidence="7">
    <location>
        <begin position="12"/>
        <end position="77"/>
    </location>
</feature>
<dbReference type="PANTHER" id="PTHR44027">
    <property type="entry name" value="DNAJ HOMOLOG SUBFAMILY C MEMBER 5 HOMOLOG"/>
    <property type="match status" value="1"/>
</dbReference>
<feature type="region of interest" description="Disordered" evidence="6">
    <location>
        <begin position="110"/>
        <end position="129"/>
    </location>
</feature>
<evidence type="ECO:0000256" key="1">
    <source>
        <dbReference type="ARBA" id="ARBA00004635"/>
    </source>
</evidence>
<evidence type="ECO:0000256" key="6">
    <source>
        <dbReference type="SAM" id="MobiDB-lite"/>
    </source>
</evidence>
<organism evidence="8 9">
    <name type="scientific">Polyplax serrata</name>
    <name type="common">Common mouse louse</name>
    <dbReference type="NCBI Taxonomy" id="468196"/>
    <lineage>
        <taxon>Eukaryota</taxon>
        <taxon>Metazoa</taxon>
        <taxon>Ecdysozoa</taxon>
        <taxon>Arthropoda</taxon>
        <taxon>Hexapoda</taxon>
        <taxon>Insecta</taxon>
        <taxon>Pterygota</taxon>
        <taxon>Neoptera</taxon>
        <taxon>Paraneoptera</taxon>
        <taxon>Psocodea</taxon>
        <taxon>Troctomorpha</taxon>
        <taxon>Phthiraptera</taxon>
        <taxon>Anoplura</taxon>
        <taxon>Polyplacidae</taxon>
        <taxon>Polyplax</taxon>
    </lineage>
</organism>
<dbReference type="PROSITE" id="PS00636">
    <property type="entry name" value="DNAJ_1"/>
    <property type="match status" value="1"/>
</dbReference>
<dbReference type="InterPro" id="IPR051434">
    <property type="entry name" value="DnaJ_C_subfamily_member5"/>
</dbReference>
<dbReference type="PROSITE" id="PS50076">
    <property type="entry name" value="DNAJ_2"/>
    <property type="match status" value="1"/>
</dbReference>
<dbReference type="Pfam" id="PF00226">
    <property type="entry name" value="DnaJ"/>
    <property type="match status" value="1"/>
</dbReference>
<sequence>MDKRKLSTSGDSLYQILGLPKTAETEEIKRTYRKLALKYHPDKNPNNPEAAEKFKEINRAHSILSDLTKRNIYDNYGSLGLYIAEQFGEENVNAYFLVSSVWCKKEDPITTQPTSGKSAPNTQEDDLDQPLGDFEFGAGGEPAVVTQPQPMGTSTNPFVMPGPPPNETTTLNFQERTTYTPGLSQGGTPVHTSNNQW</sequence>
<comment type="subcellular location">
    <subcellularLocation>
        <location evidence="1">Membrane</location>
        <topology evidence="1">Lipid-anchor</topology>
    </subcellularLocation>
</comment>
<evidence type="ECO:0000256" key="5">
    <source>
        <dbReference type="ARBA" id="ARBA00023288"/>
    </source>
</evidence>
<keyword evidence="5" id="KW-0449">Lipoprotein</keyword>
<dbReference type="PANTHER" id="PTHR44027:SF7">
    <property type="entry name" value="DNAJ HOMOLOG SUBFAMILY C MEMBER 5 HOMOLOG"/>
    <property type="match status" value="1"/>
</dbReference>
<protein>
    <recommendedName>
        <fullName evidence="7">J domain-containing protein</fullName>
    </recommendedName>
</protein>
<dbReference type="InterPro" id="IPR018253">
    <property type="entry name" value="DnaJ_domain_CS"/>
</dbReference>
<evidence type="ECO:0000313" key="9">
    <source>
        <dbReference type="Proteomes" id="UP001359485"/>
    </source>
</evidence>
<keyword evidence="2" id="KW-0472">Membrane</keyword>
<dbReference type="SUPFAM" id="SSF46565">
    <property type="entry name" value="Chaperone J-domain"/>
    <property type="match status" value="1"/>
</dbReference>
<evidence type="ECO:0000313" key="8">
    <source>
        <dbReference type="EMBL" id="KAK6621836.1"/>
    </source>
</evidence>
<comment type="caution">
    <text evidence="8">The sequence shown here is derived from an EMBL/GenBank/DDBJ whole genome shotgun (WGS) entry which is preliminary data.</text>
</comment>
<evidence type="ECO:0000256" key="2">
    <source>
        <dbReference type="ARBA" id="ARBA00023136"/>
    </source>
</evidence>
<dbReference type="InterPro" id="IPR001623">
    <property type="entry name" value="DnaJ_domain"/>
</dbReference>
<evidence type="ECO:0000259" key="7">
    <source>
        <dbReference type="PROSITE" id="PS50076"/>
    </source>
</evidence>
<dbReference type="InterPro" id="IPR036869">
    <property type="entry name" value="J_dom_sf"/>
</dbReference>
<evidence type="ECO:0000256" key="4">
    <source>
        <dbReference type="ARBA" id="ARBA00023186"/>
    </source>
</evidence>
<feature type="region of interest" description="Disordered" evidence="6">
    <location>
        <begin position="178"/>
        <end position="197"/>
    </location>
</feature>
<dbReference type="CDD" id="cd06257">
    <property type="entry name" value="DnaJ"/>
    <property type="match status" value="1"/>
</dbReference>
<dbReference type="SMART" id="SM00271">
    <property type="entry name" value="DnaJ"/>
    <property type="match status" value="1"/>
</dbReference>